<dbReference type="GO" id="GO:0043139">
    <property type="term" value="F:5'-3' DNA helicase activity"/>
    <property type="evidence" value="ECO:0007669"/>
    <property type="project" value="InterPro"/>
</dbReference>
<sequence length="602" mass="65952">MRATELARRLAERAEDVVRVLLPAGRREGHEWRVGSTAGEPGQSLGVRLSGEKNGTWADFSTGESGDLIGLVQAVNRCGLHDACTWANDFLGIRDDRPRVLGPPKGYAVPSRDGINGLSAPHRDWLVSVRGINPGTIEVYGVTSKGAAIVFPYMAPDGEWVGAKFRKPDKTMWQAKDCRPWPFGMPAVPPGTRRVAITEGELDAMALHSFGIPAISVPMGGGDKRKQVWVDQAFEWFEPFDRIDLVLDADNEGEKAARELAKRLGLARCFVVVLPHKDANACLLAGMTAEQVLACIDAGGTLDPEGLHAVGEFSREVIAEADRIDDGIRLPWLKTHNLLLLRPGETSIWAGINGHGKTVVVNHIIAHAAIVQGVRCCVASLEYRIALWAFRMMGPLAGTITPTKQFMAHIMERLEGLLWVIEPGITAKAERILELFAYARARYGVELFVIDNLTKCGFADDDYPGQKAFVEKLSDFARATGVHVAVVAHMRKGDNEDHPAGKFAVKGSGGITDMADTVVEVWRNKPRERVLAQCESDSSPVPPEVAVQFTTLLSVLKQRANGIERQFALWFDRTSGQFMESRGQHARPLVDFSTTDREEVSS</sequence>
<dbReference type="Pfam" id="PF13155">
    <property type="entry name" value="Toprim_2"/>
    <property type="match status" value="1"/>
</dbReference>
<dbReference type="SUPFAM" id="SSF52540">
    <property type="entry name" value="P-loop containing nucleoside triphosphate hydrolases"/>
    <property type="match status" value="1"/>
</dbReference>
<dbReference type="Gene3D" id="3.40.50.300">
    <property type="entry name" value="P-loop containing nucleotide triphosphate hydrolases"/>
    <property type="match status" value="1"/>
</dbReference>
<dbReference type="SUPFAM" id="SSF57783">
    <property type="entry name" value="Zinc beta-ribbon"/>
    <property type="match status" value="1"/>
</dbReference>
<dbReference type="GO" id="GO:0003697">
    <property type="term" value="F:single-stranded DNA binding"/>
    <property type="evidence" value="ECO:0007669"/>
    <property type="project" value="InterPro"/>
</dbReference>
<dbReference type="OrthoDB" id="784829at2"/>
<dbReference type="InterPro" id="IPR007694">
    <property type="entry name" value="DNA_helicase_DnaB-like_C"/>
</dbReference>
<reference evidence="2 3" key="1">
    <citation type="submission" date="2018-07" db="EMBL/GenBank/DDBJ databases">
        <title>Dyella solisilvae sp. nov., isolated from the pine and broad-leaved mixed forest soil.</title>
        <authorList>
            <person name="Gao Z."/>
            <person name="Qiu L."/>
        </authorList>
    </citation>
    <scope>NUCLEOTIDE SEQUENCE [LARGE SCALE GENOMIC DNA]</scope>
    <source>
        <strain evidence="2 3">DHG54</strain>
    </source>
</reference>
<dbReference type="PANTHER" id="PTHR12873:SF0">
    <property type="entry name" value="TWINKLE MTDNA HELICASE"/>
    <property type="match status" value="1"/>
</dbReference>
<dbReference type="GO" id="GO:0008270">
    <property type="term" value="F:zinc ion binding"/>
    <property type="evidence" value="ECO:0007669"/>
    <property type="project" value="InterPro"/>
</dbReference>
<comment type="caution">
    <text evidence="2">The sequence shown here is derived from an EMBL/GenBank/DDBJ whole genome shotgun (WGS) entry which is preliminary data.</text>
</comment>
<dbReference type="PANTHER" id="PTHR12873">
    <property type="entry name" value="T7-LIKE MITOCHONDRIAL DNA HELICASE"/>
    <property type="match status" value="1"/>
</dbReference>
<gene>
    <name evidence="2" type="ORF">DVT68_15535</name>
</gene>
<dbReference type="EMBL" id="QQSY01000004">
    <property type="protein sequence ID" value="RDI97693.1"/>
    <property type="molecule type" value="Genomic_DNA"/>
</dbReference>
<proteinExistence type="predicted"/>
<dbReference type="Proteomes" id="UP000254711">
    <property type="component" value="Unassembled WGS sequence"/>
</dbReference>
<dbReference type="Gene3D" id="3.40.1360.10">
    <property type="match status" value="1"/>
</dbReference>
<feature type="domain" description="SF4 helicase" evidence="1">
    <location>
        <begin position="321"/>
        <end position="585"/>
    </location>
</feature>
<dbReference type="InterPro" id="IPR027032">
    <property type="entry name" value="Twinkle-like"/>
</dbReference>
<name>A0A370K4X6_9GAMM</name>
<dbReference type="RefSeq" id="WP_114826010.1">
    <property type="nucleotide sequence ID" value="NZ_QQSY01000004.1"/>
</dbReference>
<dbReference type="InterPro" id="IPR034154">
    <property type="entry name" value="TOPRIM_DnaG/twinkle"/>
</dbReference>
<dbReference type="GO" id="GO:0006260">
    <property type="term" value="P:DNA replication"/>
    <property type="evidence" value="ECO:0007669"/>
    <property type="project" value="InterPro"/>
</dbReference>
<dbReference type="CDD" id="cd01029">
    <property type="entry name" value="TOPRIM_primases"/>
    <property type="match status" value="1"/>
</dbReference>
<evidence type="ECO:0000313" key="3">
    <source>
        <dbReference type="Proteomes" id="UP000254711"/>
    </source>
</evidence>
<evidence type="ECO:0000313" key="2">
    <source>
        <dbReference type="EMBL" id="RDI97693.1"/>
    </source>
</evidence>
<dbReference type="Pfam" id="PF13481">
    <property type="entry name" value="AAA_25"/>
    <property type="match status" value="1"/>
</dbReference>
<evidence type="ECO:0000259" key="1">
    <source>
        <dbReference type="PROSITE" id="PS51199"/>
    </source>
</evidence>
<organism evidence="2 3">
    <name type="scientific">Dyella solisilvae</name>
    <dbReference type="NCBI Taxonomy" id="1920168"/>
    <lineage>
        <taxon>Bacteria</taxon>
        <taxon>Pseudomonadati</taxon>
        <taxon>Pseudomonadota</taxon>
        <taxon>Gammaproteobacteria</taxon>
        <taxon>Lysobacterales</taxon>
        <taxon>Rhodanobacteraceae</taxon>
        <taxon>Dyella</taxon>
    </lineage>
</organism>
<dbReference type="Gene3D" id="3.90.580.10">
    <property type="entry name" value="Zinc finger, CHC2-type domain"/>
    <property type="match status" value="1"/>
</dbReference>
<dbReference type="InterPro" id="IPR036977">
    <property type="entry name" value="DNA_primase_Znf_CHC2"/>
</dbReference>
<protein>
    <submittedName>
        <fullName evidence="2">Toprim domain-containing protein</fullName>
    </submittedName>
</protein>
<dbReference type="GO" id="GO:0005524">
    <property type="term" value="F:ATP binding"/>
    <property type="evidence" value="ECO:0007669"/>
    <property type="project" value="InterPro"/>
</dbReference>
<keyword evidence="3" id="KW-1185">Reference proteome</keyword>
<dbReference type="PROSITE" id="PS51199">
    <property type="entry name" value="SF4_HELICASE"/>
    <property type="match status" value="1"/>
</dbReference>
<dbReference type="AlphaFoldDB" id="A0A370K4X6"/>
<dbReference type="SUPFAM" id="SSF56731">
    <property type="entry name" value="DNA primase core"/>
    <property type="match status" value="1"/>
</dbReference>
<accession>A0A370K4X6</accession>
<dbReference type="InterPro" id="IPR027417">
    <property type="entry name" value="P-loop_NTPase"/>
</dbReference>